<dbReference type="InterPro" id="IPR001623">
    <property type="entry name" value="DnaJ_domain"/>
</dbReference>
<dbReference type="PANTHER" id="PTHR44157">
    <property type="entry name" value="DNAJ HOMOLOG SUBFAMILY C MEMBER 11"/>
    <property type="match status" value="1"/>
</dbReference>
<sequence>MADPSSRSIRAPRARASSRAGSVRSSAVFDNSGFLHPGAFRTPSHTLRPAESRFSLNEQFAATRRDFEFGFDDAASIWERSTVASQVGQDNDVEQDDTVLVGTDVNRKYLTHRDHYELLCLPKDASLSPDEIRRAFQRLLHLFRVDAQPPHLQSAAALYLGLVQAAFETLIEPYRRIGYDVSPEINDDVESCCDEDDDGVMDSCYETALQTQKLLQWSQREAQTVTDLGLRLDAASSARRNRHSIDILDLSVKQSTTVSVPALREPMEKAALFLQETINNRTSMSGRPRRPVRCADPTVTITGSAHGLLDEPFKLASLLSDCYQPPGPSIHGPRRLQQLLASRFLPVLNLNLRQELFWRDPGPEPRHGNQSRLSPGMAVLPDLVLENDVEILPHPSITVRVGHSIDIPDTQAPLNVEVSVQKLLHAQDGGLAPSLGLALHRRVASRGTAFLVLDSGDWGFWPTPKECMELSEFMKMSPARGGLAAQKKMMDPSPFRSAPTVEIGYTFGSREMGVRAGRARAFTKASGREGVSGMEEDNSSGSWTVSGGLTPGGTAAAYLRYGRELFSSLTPSHSSGFRTEVELSTTNSSRRDLFLALRALKRVGRFSKVGFEVGFTPNNLHLSLYWSRFGKQRISLPILVANKPFLNTKLVFWSAVIPFAGLSVWEFLSQRSGQKRRSRRGLRKDDIQEYIARRRAEADELTVILATGVEPRQRAERQKGGLVILSAKYGVKDAPPDEIADVTIAVAALVDHDGRLMIPKGLRKSRLLGFWDPAPMSTKILRIRYLHQGKEQTIEISGRDELGLP</sequence>
<name>A0AAN6NGK6_9PEZI</name>
<dbReference type="InterPro" id="IPR024586">
    <property type="entry name" value="DnaJ-like_C11_C"/>
</dbReference>
<feature type="domain" description="J" evidence="3">
    <location>
        <begin position="114"/>
        <end position="183"/>
    </location>
</feature>
<gene>
    <name evidence="4" type="ORF">QBC46DRAFT_277942</name>
</gene>
<protein>
    <recommendedName>
        <fullName evidence="3">J domain-containing protein</fullName>
    </recommendedName>
</protein>
<dbReference type="PROSITE" id="PS50076">
    <property type="entry name" value="DNAJ_2"/>
    <property type="match status" value="1"/>
</dbReference>
<comment type="caution">
    <text evidence="4">The sequence shown here is derived from an EMBL/GenBank/DDBJ whole genome shotgun (WGS) entry which is preliminary data.</text>
</comment>
<evidence type="ECO:0000313" key="4">
    <source>
        <dbReference type="EMBL" id="KAK3945385.1"/>
    </source>
</evidence>
<dbReference type="EMBL" id="MU853755">
    <property type="protein sequence ID" value="KAK3945385.1"/>
    <property type="molecule type" value="Genomic_DNA"/>
</dbReference>
<dbReference type="InterPro" id="IPR052243">
    <property type="entry name" value="Mito_inner_membrane_organizer"/>
</dbReference>
<dbReference type="PANTHER" id="PTHR44157:SF1">
    <property type="entry name" value="DNAJ HOMOLOG SUBFAMILY C MEMBER 11"/>
    <property type="match status" value="1"/>
</dbReference>
<proteinExistence type="predicted"/>
<reference evidence="5" key="1">
    <citation type="journal article" date="2023" name="Mol. Phylogenet. Evol.">
        <title>Genome-scale phylogeny and comparative genomics of the fungal order Sordariales.</title>
        <authorList>
            <person name="Hensen N."/>
            <person name="Bonometti L."/>
            <person name="Westerberg I."/>
            <person name="Brannstrom I.O."/>
            <person name="Guillou S."/>
            <person name="Cros-Aarteil S."/>
            <person name="Calhoun S."/>
            <person name="Haridas S."/>
            <person name="Kuo A."/>
            <person name="Mondo S."/>
            <person name="Pangilinan J."/>
            <person name="Riley R."/>
            <person name="LaButti K."/>
            <person name="Andreopoulos B."/>
            <person name="Lipzen A."/>
            <person name="Chen C."/>
            <person name="Yan M."/>
            <person name="Daum C."/>
            <person name="Ng V."/>
            <person name="Clum A."/>
            <person name="Steindorff A."/>
            <person name="Ohm R.A."/>
            <person name="Martin F."/>
            <person name="Silar P."/>
            <person name="Natvig D.O."/>
            <person name="Lalanne C."/>
            <person name="Gautier V."/>
            <person name="Ament-Velasquez S.L."/>
            <person name="Kruys A."/>
            <person name="Hutchinson M.I."/>
            <person name="Powell A.J."/>
            <person name="Barry K."/>
            <person name="Miller A.N."/>
            <person name="Grigoriev I.V."/>
            <person name="Debuchy R."/>
            <person name="Gladieux P."/>
            <person name="Hiltunen Thoren M."/>
            <person name="Johannesson H."/>
        </authorList>
    </citation>
    <scope>NUCLEOTIDE SEQUENCE [LARGE SCALE GENOMIC DNA]</scope>
    <source>
        <strain evidence="5">CBS 340.73</strain>
    </source>
</reference>
<dbReference type="Proteomes" id="UP001303473">
    <property type="component" value="Unassembled WGS sequence"/>
</dbReference>
<evidence type="ECO:0000313" key="5">
    <source>
        <dbReference type="Proteomes" id="UP001303473"/>
    </source>
</evidence>
<evidence type="ECO:0000259" key="3">
    <source>
        <dbReference type="PROSITE" id="PS50076"/>
    </source>
</evidence>
<feature type="region of interest" description="Disordered" evidence="2">
    <location>
        <begin position="527"/>
        <end position="546"/>
    </location>
</feature>
<feature type="region of interest" description="Disordered" evidence="2">
    <location>
        <begin position="1"/>
        <end position="22"/>
    </location>
</feature>
<accession>A0AAN6NGK6</accession>
<keyword evidence="1" id="KW-0143">Chaperone</keyword>
<evidence type="ECO:0000256" key="1">
    <source>
        <dbReference type="ARBA" id="ARBA00023186"/>
    </source>
</evidence>
<dbReference type="Pfam" id="PF11875">
    <property type="entry name" value="DnaJ-like_C11_C"/>
    <property type="match status" value="1"/>
</dbReference>
<dbReference type="SUPFAM" id="SSF46565">
    <property type="entry name" value="Chaperone J-domain"/>
    <property type="match status" value="1"/>
</dbReference>
<keyword evidence="5" id="KW-1185">Reference proteome</keyword>
<dbReference type="AlphaFoldDB" id="A0AAN6NGK6"/>
<dbReference type="GO" id="GO:0005739">
    <property type="term" value="C:mitochondrion"/>
    <property type="evidence" value="ECO:0007669"/>
    <property type="project" value="GOC"/>
</dbReference>
<dbReference type="Gene3D" id="1.10.287.110">
    <property type="entry name" value="DnaJ domain"/>
    <property type="match status" value="1"/>
</dbReference>
<dbReference type="InterPro" id="IPR036869">
    <property type="entry name" value="J_dom_sf"/>
</dbReference>
<dbReference type="GO" id="GO:0042407">
    <property type="term" value="P:cristae formation"/>
    <property type="evidence" value="ECO:0007669"/>
    <property type="project" value="TreeGrafter"/>
</dbReference>
<evidence type="ECO:0000256" key="2">
    <source>
        <dbReference type="SAM" id="MobiDB-lite"/>
    </source>
</evidence>
<organism evidence="4 5">
    <name type="scientific">Diplogelasinospora grovesii</name>
    <dbReference type="NCBI Taxonomy" id="303347"/>
    <lineage>
        <taxon>Eukaryota</taxon>
        <taxon>Fungi</taxon>
        <taxon>Dikarya</taxon>
        <taxon>Ascomycota</taxon>
        <taxon>Pezizomycotina</taxon>
        <taxon>Sordariomycetes</taxon>
        <taxon>Sordariomycetidae</taxon>
        <taxon>Sordariales</taxon>
        <taxon>Diplogelasinosporaceae</taxon>
        <taxon>Diplogelasinospora</taxon>
    </lineage>
</organism>